<dbReference type="EMBL" id="JWIR02000037">
    <property type="protein sequence ID" value="KKB39882.1"/>
    <property type="molecule type" value="Genomic_DNA"/>
</dbReference>
<reference evidence="1" key="1">
    <citation type="submission" date="2015-02" db="EMBL/GenBank/DDBJ databases">
        <title>Genome Assembly of Bacillaceae bacterium MTCC 8252.</title>
        <authorList>
            <person name="Verma A."/>
            <person name="Khatri I."/>
            <person name="Mual P."/>
            <person name="Subramanian S."/>
            <person name="Krishnamurthi S."/>
        </authorList>
    </citation>
    <scope>NUCLEOTIDE SEQUENCE [LARGE SCALE GENOMIC DNA]</scope>
    <source>
        <strain evidence="1">MTCC 8252</strain>
    </source>
</reference>
<evidence type="ECO:0000313" key="2">
    <source>
        <dbReference type="Proteomes" id="UP000031563"/>
    </source>
</evidence>
<dbReference type="AlphaFoldDB" id="A0A0F5HZ48"/>
<proteinExistence type="predicted"/>
<protein>
    <submittedName>
        <fullName evidence="1">Uncharacterized protein</fullName>
    </submittedName>
</protein>
<name>A0A0F5HZ48_BACTR</name>
<sequence>MIKRISTELLKVSSAAERPGLEKEMVQWLAASKGESILIAGILAGEWKKIINFL</sequence>
<dbReference type="RefSeq" id="WP_156994622.1">
    <property type="nucleotide sequence ID" value="NZ_JWIQ02000075.1"/>
</dbReference>
<gene>
    <name evidence="1" type="ORF">QY95_02099</name>
</gene>
<dbReference type="Proteomes" id="UP000031563">
    <property type="component" value="Unassembled WGS sequence"/>
</dbReference>
<comment type="caution">
    <text evidence="1">The sequence shown here is derived from an EMBL/GenBank/DDBJ whole genome shotgun (WGS) entry which is preliminary data.</text>
</comment>
<evidence type="ECO:0000313" key="1">
    <source>
        <dbReference type="EMBL" id="KKB39882.1"/>
    </source>
</evidence>
<organism evidence="1 2">
    <name type="scientific">Bacillus thermotolerans</name>
    <name type="common">Quasibacillus thermotolerans</name>
    <dbReference type="NCBI Taxonomy" id="1221996"/>
    <lineage>
        <taxon>Bacteria</taxon>
        <taxon>Bacillati</taxon>
        <taxon>Bacillota</taxon>
        <taxon>Bacilli</taxon>
        <taxon>Bacillales</taxon>
        <taxon>Bacillaceae</taxon>
        <taxon>Bacillus</taxon>
    </lineage>
</organism>
<dbReference type="STRING" id="1221996.QY95_02099"/>
<accession>A0A0F5I417</accession>
<accession>A0A0F5HZ48</accession>
<keyword evidence="2" id="KW-1185">Reference proteome</keyword>